<evidence type="ECO:0000313" key="2">
    <source>
        <dbReference type="Proteomes" id="UP000321103"/>
    </source>
</evidence>
<organism evidence="1 2">
    <name type="scientific">Kocuria turfanensis</name>
    <dbReference type="NCBI Taxonomy" id="388357"/>
    <lineage>
        <taxon>Bacteria</taxon>
        <taxon>Bacillati</taxon>
        <taxon>Actinomycetota</taxon>
        <taxon>Actinomycetes</taxon>
        <taxon>Micrococcales</taxon>
        <taxon>Micrococcaceae</taxon>
        <taxon>Kocuria</taxon>
    </lineage>
</organism>
<comment type="caution">
    <text evidence="1">The sequence shown here is derived from an EMBL/GenBank/DDBJ whole genome shotgun (WGS) entry which is preliminary data.</text>
</comment>
<dbReference type="Proteomes" id="UP000321103">
    <property type="component" value="Unassembled WGS sequence"/>
</dbReference>
<dbReference type="AlphaFoldDB" id="A0A512IH51"/>
<evidence type="ECO:0000313" key="1">
    <source>
        <dbReference type="EMBL" id="GEO97032.1"/>
    </source>
</evidence>
<accession>A0A512IH51</accession>
<dbReference type="RefSeq" id="WP_261775446.1">
    <property type="nucleotide sequence ID" value="NZ_BJZS01000104.1"/>
</dbReference>
<sequence>MELAIEHGLVLEGTEADRWNLDGLEQLLELPASEEICTRILHA</sequence>
<name>A0A512IH51_9MICC</name>
<reference evidence="1 2" key="1">
    <citation type="submission" date="2019-07" db="EMBL/GenBank/DDBJ databases">
        <title>Whole genome shotgun sequence of Kocuria turfanensis NBRC 107627.</title>
        <authorList>
            <person name="Hosoyama A."/>
            <person name="Uohara A."/>
            <person name="Ohji S."/>
            <person name="Ichikawa N."/>
        </authorList>
    </citation>
    <scope>NUCLEOTIDE SEQUENCE [LARGE SCALE GENOMIC DNA]</scope>
    <source>
        <strain evidence="1 2">NBRC 107627</strain>
    </source>
</reference>
<gene>
    <name evidence="1" type="ORF">KTU01_31550</name>
</gene>
<protein>
    <submittedName>
        <fullName evidence="1">Uncharacterized protein</fullName>
    </submittedName>
</protein>
<dbReference type="EMBL" id="BJZS01000104">
    <property type="protein sequence ID" value="GEO97032.1"/>
    <property type="molecule type" value="Genomic_DNA"/>
</dbReference>
<proteinExistence type="predicted"/>
<keyword evidence="2" id="KW-1185">Reference proteome</keyword>